<dbReference type="Pfam" id="PF02635">
    <property type="entry name" value="DsrE"/>
    <property type="match status" value="1"/>
</dbReference>
<dbReference type="Gene3D" id="3.40.1260.10">
    <property type="entry name" value="DsrEFH-like"/>
    <property type="match status" value="1"/>
</dbReference>
<dbReference type="EMBL" id="PDNV01000007">
    <property type="protein sequence ID" value="PLC53468.1"/>
    <property type="molecule type" value="Genomic_DNA"/>
</dbReference>
<evidence type="ECO:0000256" key="1">
    <source>
        <dbReference type="SAM" id="SignalP"/>
    </source>
</evidence>
<protein>
    <submittedName>
        <fullName evidence="2">Uncharacterized protein</fullName>
    </submittedName>
</protein>
<comment type="caution">
    <text evidence="2">The sequence shown here is derived from an EMBL/GenBank/DDBJ whole genome shotgun (WGS) entry which is preliminary data.</text>
</comment>
<evidence type="ECO:0000313" key="3">
    <source>
        <dbReference type="Proteomes" id="UP000234328"/>
    </source>
</evidence>
<accession>A0A2N4UEM4</accession>
<gene>
    <name evidence="2" type="ORF">CR155_11520</name>
</gene>
<dbReference type="RefSeq" id="WP_102070191.1">
    <property type="nucleotide sequence ID" value="NZ_PDNV01000007.1"/>
</dbReference>
<name>A0A2N4UEM4_9BURK</name>
<dbReference type="SUPFAM" id="SSF75169">
    <property type="entry name" value="DsrEFH-like"/>
    <property type="match status" value="1"/>
</dbReference>
<feature type="chain" id="PRO_5014768965" evidence="1">
    <location>
        <begin position="25"/>
        <end position="149"/>
    </location>
</feature>
<dbReference type="InterPro" id="IPR003787">
    <property type="entry name" value="Sulphur_relay_DsrE/F-like"/>
</dbReference>
<dbReference type="Proteomes" id="UP000234328">
    <property type="component" value="Unassembled WGS sequence"/>
</dbReference>
<sequence length="149" mass="16005">MNKIATLSFALGLALSGAVLPVCAQGSTTAASSEQAKVIYHINDSAGQALAALRNMRNQLDTDPKARIVAVAHADGIEFLETDYKDADTVGPLISGLASRGVQFEVCEITMERKELTKDDFVMEAQFVPSGVVRITELQNKDGYAYIKP</sequence>
<dbReference type="InterPro" id="IPR027396">
    <property type="entry name" value="DsrEFH-like"/>
</dbReference>
<feature type="signal peptide" evidence="1">
    <location>
        <begin position="1"/>
        <end position="24"/>
    </location>
</feature>
<reference evidence="2 3" key="1">
    <citation type="submission" date="2017-10" db="EMBL/GenBank/DDBJ databases">
        <title>Two draft genome sequences of Pusillimonas sp. strains isolated from a nitrate- and radionuclide-contaminated groundwater in Russia.</title>
        <authorList>
            <person name="Grouzdev D.S."/>
            <person name="Tourova T.P."/>
            <person name="Goeva M.A."/>
            <person name="Babich T.L."/>
            <person name="Sokolova D.S."/>
            <person name="Abdullin R."/>
            <person name="Poltaraus A.B."/>
            <person name="Toshchakov S.V."/>
            <person name="Nazina T.N."/>
        </authorList>
    </citation>
    <scope>NUCLEOTIDE SEQUENCE [LARGE SCALE GENOMIC DNA]</scope>
    <source>
        <strain evidence="2 3">JR1/69-2-13</strain>
    </source>
</reference>
<dbReference type="PANTHER" id="PTHR37691:SF1">
    <property type="entry name" value="BLR3518 PROTEIN"/>
    <property type="match status" value="1"/>
</dbReference>
<evidence type="ECO:0000313" key="2">
    <source>
        <dbReference type="EMBL" id="PLC53468.1"/>
    </source>
</evidence>
<proteinExistence type="predicted"/>
<organism evidence="2 3">
    <name type="scientific">Pollutimonas nitritireducens</name>
    <dbReference type="NCBI Taxonomy" id="2045209"/>
    <lineage>
        <taxon>Bacteria</taxon>
        <taxon>Pseudomonadati</taxon>
        <taxon>Pseudomonadota</taxon>
        <taxon>Betaproteobacteria</taxon>
        <taxon>Burkholderiales</taxon>
        <taxon>Alcaligenaceae</taxon>
        <taxon>Pollutimonas</taxon>
    </lineage>
</organism>
<dbReference type="AlphaFoldDB" id="A0A2N4UEM4"/>
<keyword evidence="1" id="KW-0732">Signal</keyword>
<dbReference type="OrthoDB" id="8776505at2"/>
<keyword evidence="3" id="KW-1185">Reference proteome</keyword>
<dbReference type="PANTHER" id="PTHR37691">
    <property type="entry name" value="BLR3518 PROTEIN"/>
    <property type="match status" value="1"/>
</dbReference>